<dbReference type="InterPro" id="IPR018376">
    <property type="entry name" value="Enoyl-CoA_hyd/isom_CS"/>
</dbReference>
<dbReference type="InterPro" id="IPR045002">
    <property type="entry name" value="Ech1-like"/>
</dbReference>
<name>A0A176QGW0_9MICO</name>
<dbReference type="NCBIfam" id="NF005699">
    <property type="entry name" value="PRK07509.1"/>
    <property type="match status" value="1"/>
</dbReference>
<comment type="similarity">
    <text evidence="1 2">Belongs to the enoyl-CoA hydratase/isomerase family.</text>
</comment>
<dbReference type="RefSeq" id="WP_068271726.1">
    <property type="nucleotide sequence ID" value="NZ_LQZG01000001.1"/>
</dbReference>
<accession>A0A176QGW0</accession>
<dbReference type="Pfam" id="PF00378">
    <property type="entry name" value="ECH_1"/>
    <property type="match status" value="1"/>
</dbReference>
<dbReference type="EMBL" id="LQZG01000001">
    <property type="protein sequence ID" value="OAB88920.1"/>
    <property type="molecule type" value="Genomic_DNA"/>
</dbReference>
<comment type="caution">
    <text evidence="3">The sequence shown here is derived from an EMBL/GenBank/DDBJ whole genome shotgun (WGS) entry which is preliminary data.</text>
</comment>
<dbReference type="InterPro" id="IPR001753">
    <property type="entry name" value="Enoyl-CoA_hydra/iso"/>
</dbReference>
<dbReference type="Proteomes" id="UP000076976">
    <property type="component" value="Unassembled WGS sequence"/>
</dbReference>
<dbReference type="SUPFAM" id="SSF52096">
    <property type="entry name" value="ClpP/crotonase"/>
    <property type="match status" value="1"/>
</dbReference>
<keyword evidence="4" id="KW-1185">Reference proteome</keyword>
<dbReference type="PANTHER" id="PTHR43149:SF1">
    <property type="entry name" value="DELTA(3,5)-DELTA(2,4)-DIENOYL-COA ISOMERASE, MITOCHONDRIAL"/>
    <property type="match status" value="1"/>
</dbReference>
<dbReference type="AlphaFoldDB" id="A0A176QGW0"/>
<proteinExistence type="inferred from homology"/>
<dbReference type="CDD" id="cd06558">
    <property type="entry name" value="crotonase-like"/>
    <property type="match status" value="1"/>
</dbReference>
<evidence type="ECO:0000313" key="4">
    <source>
        <dbReference type="Proteomes" id="UP000076976"/>
    </source>
</evidence>
<dbReference type="PROSITE" id="PS00166">
    <property type="entry name" value="ENOYL_COA_HYDRATASE"/>
    <property type="match status" value="1"/>
</dbReference>
<dbReference type="GO" id="GO:0016853">
    <property type="term" value="F:isomerase activity"/>
    <property type="evidence" value="ECO:0007669"/>
    <property type="project" value="InterPro"/>
</dbReference>
<dbReference type="Gene3D" id="3.90.226.10">
    <property type="entry name" value="2-enoyl-CoA Hydratase, Chain A, domain 1"/>
    <property type="match status" value="1"/>
</dbReference>
<dbReference type="STRING" id="262209.AWH69_03895"/>
<evidence type="ECO:0000256" key="2">
    <source>
        <dbReference type="RuleBase" id="RU003707"/>
    </source>
</evidence>
<protein>
    <submittedName>
        <fullName evidence="3">Enoyl-CoA hydratase</fullName>
    </submittedName>
</protein>
<dbReference type="InterPro" id="IPR029045">
    <property type="entry name" value="ClpP/crotonase-like_dom_sf"/>
</dbReference>
<evidence type="ECO:0000256" key="1">
    <source>
        <dbReference type="ARBA" id="ARBA00005254"/>
    </source>
</evidence>
<organism evidence="3 4">
    <name type="scientific">Janibacter melonis</name>
    <dbReference type="NCBI Taxonomy" id="262209"/>
    <lineage>
        <taxon>Bacteria</taxon>
        <taxon>Bacillati</taxon>
        <taxon>Actinomycetota</taxon>
        <taxon>Actinomycetes</taxon>
        <taxon>Micrococcales</taxon>
        <taxon>Intrasporangiaceae</taxon>
        <taxon>Janibacter</taxon>
    </lineage>
</organism>
<dbReference type="PANTHER" id="PTHR43149">
    <property type="entry name" value="ENOYL-COA HYDRATASE"/>
    <property type="match status" value="1"/>
</dbReference>
<sequence>MATSYIRTTRDGGVATVELHRPDKLNALTLDMLDGLVSTAHELGRDRSLRAVIIAGSGESFCAGLDFATVMSDRAGLWRAFAPRPWRGTNTFQEACWAYRRLPVPVVAAVHGNCLGGGLQIALGADFRVTTPDARWSVLEGRWGLIPDMSGIQALSEQVGKDVAKRLTMTAEVLDGERAVELGLASEVALDPRERAGALVDELLTRSPDALASAKRLFEGTWHRGPRHTFARERVEQLGLLVAANTRRARSAAFARTTPEYADRGRRLLP</sequence>
<evidence type="ECO:0000313" key="3">
    <source>
        <dbReference type="EMBL" id="OAB88920.1"/>
    </source>
</evidence>
<gene>
    <name evidence="3" type="ORF">AWH69_03895</name>
</gene>
<reference evidence="3 4" key="1">
    <citation type="submission" date="2016-01" db="EMBL/GenBank/DDBJ databases">
        <title>Janibacter melonis strain CD11_4 genome sequencing and assembly.</title>
        <authorList>
            <person name="Nair G.R."/>
            <person name="Kaur G."/>
            <person name="Chander A.M."/>
            <person name="Mayilraj S."/>
        </authorList>
    </citation>
    <scope>NUCLEOTIDE SEQUENCE [LARGE SCALE GENOMIC DNA]</scope>
    <source>
        <strain evidence="3 4">CD11-4</strain>
    </source>
</reference>